<dbReference type="OMA" id="WSEIKCE"/>
<gene>
    <name evidence="2" type="ORF">PPRIM_AZ9-3.1.T0630082</name>
</gene>
<evidence type="ECO:0000256" key="1">
    <source>
        <dbReference type="SAM" id="SignalP"/>
    </source>
</evidence>
<dbReference type="Proteomes" id="UP000688137">
    <property type="component" value="Unassembled WGS sequence"/>
</dbReference>
<comment type="caution">
    <text evidence="2">The sequence shown here is derived from an EMBL/GenBank/DDBJ whole genome shotgun (WGS) entry which is preliminary data.</text>
</comment>
<feature type="chain" id="PRO_5035901540" evidence="1">
    <location>
        <begin position="22"/>
        <end position="261"/>
    </location>
</feature>
<dbReference type="AlphaFoldDB" id="A0A8S1MNS3"/>
<protein>
    <submittedName>
        <fullName evidence="2">Uncharacterized protein</fullName>
    </submittedName>
</protein>
<evidence type="ECO:0000313" key="3">
    <source>
        <dbReference type="Proteomes" id="UP000688137"/>
    </source>
</evidence>
<name>A0A8S1MNS3_PARPR</name>
<proteinExistence type="predicted"/>
<feature type="signal peptide" evidence="1">
    <location>
        <begin position="1"/>
        <end position="21"/>
    </location>
</feature>
<organism evidence="2 3">
    <name type="scientific">Paramecium primaurelia</name>
    <dbReference type="NCBI Taxonomy" id="5886"/>
    <lineage>
        <taxon>Eukaryota</taxon>
        <taxon>Sar</taxon>
        <taxon>Alveolata</taxon>
        <taxon>Ciliophora</taxon>
        <taxon>Intramacronucleata</taxon>
        <taxon>Oligohymenophorea</taxon>
        <taxon>Peniculida</taxon>
        <taxon>Parameciidae</taxon>
        <taxon>Paramecium</taxon>
    </lineage>
</organism>
<keyword evidence="3" id="KW-1185">Reference proteome</keyword>
<accession>A0A8S1MNS3</accession>
<evidence type="ECO:0000313" key="2">
    <source>
        <dbReference type="EMBL" id="CAD8080081.1"/>
    </source>
</evidence>
<sequence>MTPFVLLCILVLGHSMKVSFSNQCTCSKFSSDTSCLEQTNCIWRSEGCQKRDCTEYYDKDKCNRVASCSWNVSKCEKFTKCSNYFMNDSFDCYKIGDQNLNLYCEPSDEGNTCKEYKPKQCGDVEEDCTGFQSQWSLCYWNNNSCNLVDIRYCDQLFNEELCLIFGEGLGCQWKENKCTVISCLDYTSESTCVLQRQNFIEDDPLLCRWSEIKCEEAQDISHLDFSNCLVNSFYNYIWDSINKECVSCLTYVPPSTTTPQP</sequence>
<dbReference type="EMBL" id="CAJJDM010000064">
    <property type="protein sequence ID" value="CAD8080081.1"/>
    <property type="molecule type" value="Genomic_DNA"/>
</dbReference>
<reference evidence="2" key="1">
    <citation type="submission" date="2021-01" db="EMBL/GenBank/DDBJ databases">
        <authorList>
            <consortium name="Genoscope - CEA"/>
            <person name="William W."/>
        </authorList>
    </citation>
    <scope>NUCLEOTIDE SEQUENCE</scope>
</reference>
<keyword evidence="1" id="KW-0732">Signal</keyword>